<evidence type="ECO:0000256" key="4">
    <source>
        <dbReference type="ARBA" id="ARBA00022670"/>
    </source>
</evidence>
<accession>E2ZCR7</accession>
<protein>
    <recommendedName>
        <fullName evidence="9">Peptidase T</fullName>
        <ecNumber evidence="9">3.4.11.4</ecNumber>
    </recommendedName>
</protein>
<dbReference type="PANTHER" id="PTHR42994:SF1">
    <property type="entry name" value="PEPTIDASE T"/>
    <property type="match status" value="1"/>
</dbReference>
<evidence type="ECO:0000256" key="8">
    <source>
        <dbReference type="ARBA" id="ARBA00023049"/>
    </source>
</evidence>
<evidence type="ECO:0000256" key="3">
    <source>
        <dbReference type="ARBA" id="ARBA00022438"/>
    </source>
</evidence>
<keyword evidence="7 11" id="KW-0862">Zinc</keyword>
<keyword evidence="5 11" id="KW-0479">Metal-binding</keyword>
<dbReference type="SUPFAM" id="SSF55031">
    <property type="entry name" value="Bacterial exopeptidase dimerisation domain"/>
    <property type="match status" value="1"/>
</dbReference>
<evidence type="ECO:0000256" key="6">
    <source>
        <dbReference type="ARBA" id="ARBA00022801"/>
    </source>
</evidence>
<feature type="binding site" evidence="11">
    <location>
        <position position="190"/>
    </location>
    <ligand>
        <name>Zn(2+)</name>
        <dbReference type="ChEBI" id="CHEBI:29105"/>
        <label>2</label>
    </ligand>
</feature>
<dbReference type="GO" id="GO:0006508">
    <property type="term" value="P:proteolysis"/>
    <property type="evidence" value="ECO:0007669"/>
    <property type="project" value="UniProtKB-UniRule"/>
</dbReference>
<keyword evidence="14" id="KW-1185">Reference proteome</keyword>
<dbReference type="PIRSF" id="PIRSF037215">
    <property type="entry name" value="Peptidase_M20B"/>
    <property type="match status" value="1"/>
</dbReference>
<dbReference type="GO" id="GO:0006518">
    <property type="term" value="P:peptide metabolic process"/>
    <property type="evidence" value="ECO:0007669"/>
    <property type="project" value="InterPro"/>
</dbReference>
<dbReference type="Gene3D" id="3.30.70.360">
    <property type="match status" value="1"/>
</dbReference>
<dbReference type="PROSITE" id="PS00758">
    <property type="entry name" value="ARGE_DAPE_CPG2_1"/>
    <property type="match status" value="1"/>
</dbReference>
<dbReference type="NCBIfam" id="TIGR01882">
    <property type="entry name" value="peptidase-T"/>
    <property type="match status" value="1"/>
</dbReference>
<proteinExistence type="inferred from homology"/>
<dbReference type="NCBIfam" id="NF003976">
    <property type="entry name" value="PRK05469.1"/>
    <property type="match status" value="1"/>
</dbReference>
<dbReference type="PROSITE" id="PS00759">
    <property type="entry name" value="ARGE_DAPE_CPG2_2"/>
    <property type="match status" value="1"/>
</dbReference>
<evidence type="ECO:0000259" key="12">
    <source>
        <dbReference type="Pfam" id="PF07687"/>
    </source>
</evidence>
<evidence type="ECO:0000256" key="9">
    <source>
        <dbReference type="NCBIfam" id="TIGR01882"/>
    </source>
</evidence>
<reference evidence="13 14" key="1">
    <citation type="submission" date="2010-08" db="EMBL/GenBank/DDBJ databases">
        <authorList>
            <person name="Weinstock G."/>
            <person name="Sodergren E."/>
            <person name="Clifton S."/>
            <person name="Fulton L."/>
            <person name="Fulton B."/>
            <person name="Courtney L."/>
            <person name="Fronick C."/>
            <person name="Harrison M."/>
            <person name="Strong C."/>
            <person name="Farmer C."/>
            <person name="Delahaunty K."/>
            <person name="Markovic C."/>
            <person name="Hall O."/>
            <person name="Minx P."/>
            <person name="Tomlinson C."/>
            <person name="Mitreva M."/>
            <person name="Hou S."/>
            <person name="Chen J."/>
            <person name="Wollam A."/>
            <person name="Pepin K.H."/>
            <person name="Johnson M."/>
            <person name="Bhonagiri V."/>
            <person name="Zhang X."/>
            <person name="Suruliraj S."/>
            <person name="Warren W."/>
            <person name="Chinwalla A."/>
            <person name="Mardis E.R."/>
            <person name="Wilson R.K."/>
        </authorList>
    </citation>
    <scope>NUCLEOTIDE SEQUENCE [LARGE SCALE GENOMIC DNA]</scope>
    <source>
        <strain evidence="13 14">F0359</strain>
    </source>
</reference>
<keyword evidence="4" id="KW-0645">Protease</keyword>
<keyword evidence="8" id="KW-0482">Metalloprotease</keyword>
<evidence type="ECO:0000313" key="13">
    <source>
        <dbReference type="EMBL" id="EFQ03838.1"/>
    </source>
</evidence>
<feature type="active site" description="Proton acceptor" evidence="10">
    <location>
        <position position="189"/>
    </location>
</feature>
<dbReference type="eggNOG" id="COG2195">
    <property type="taxonomic scope" value="Bacteria"/>
</dbReference>
<feature type="binding site" evidence="11">
    <location>
        <position position="92"/>
    </location>
    <ligand>
        <name>Zn(2+)</name>
        <dbReference type="ChEBI" id="CHEBI:29105"/>
        <label>1</label>
    </ligand>
</feature>
<dbReference type="NCBIfam" id="NF009920">
    <property type="entry name" value="PRK13381.1"/>
    <property type="match status" value="1"/>
</dbReference>
<feature type="binding site" evidence="11">
    <location>
        <position position="396"/>
    </location>
    <ligand>
        <name>Zn(2+)</name>
        <dbReference type="ChEBI" id="CHEBI:29105"/>
        <label>2</label>
    </ligand>
</feature>
<feature type="binding site" evidence="11">
    <location>
        <position position="155"/>
    </location>
    <ligand>
        <name>Zn(2+)</name>
        <dbReference type="ChEBI" id="CHEBI:29105"/>
        <label>2</label>
    </ligand>
</feature>
<gene>
    <name evidence="13" type="primary">pepT</name>
    <name evidence="13" type="ORF">HMPREF9429_01021</name>
</gene>
<comment type="catalytic activity">
    <reaction evidence="1">
        <text>Release of the N-terminal residue from a tripeptide.</text>
        <dbReference type="EC" id="3.4.11.4"/>
    </reaction>
</comment>
<feature type="binding site" evidence="11">
    <location>
        <position position="213"/>
    </location>
    <ligand>
        <name>Zn(2+)</name>
        <dbReference type="ChEBI" id="CHEBI:29105"/>
        <label>1</label>
    </ligand>
</feature>
<evidence type="ECO:0000256" key="1">
    <source>
        <dbReference type="ARBA" id="ARBA00000870"/>
    </source>
</evidence>
<sequence length="425" mass="47007">MKEGKNMKDLTQELTERFYRYIGVPSQSEPNGGTQVPSTKGQWDMAKLLQKECEEIGLVDLHLSEHCVLTGRLPARLGPNKKSAPAIGFCAHLDTVDVNLSPVVHAHTVENYDGGDIVLNREKNLVMKAAEHPELKPYVGQNLIVTDGTSVLGSDNKAAIANVMTALHTLASDSNLYHGDIYVAFVPDEECGLYGSKNMDFSRFPVDFAYTIDSCELGEVVYETFNAGTAVVTIHGVSAHPMSAKGVLLNPTLLAVDFMNLFDRTETPECTEGKEGYIWCQAVKSNQSVAEVTLNIRDHDKAKYEEKKARIRKYVDDMAKKYPRARFELDMSDTYGNIRDALTDENGKAIDYIYEAMKELNITPKTIAMRGGTDGSFISTKGILTPNYFTGGMNFHSPYEFLPIPSLVKSCETTLTIINLVYEGA</sequence>
<dbReference type="AlphaFoldDB" id="E2ZCR7"/>
<dbReference type="InterPro" id="IPR010161">
    <property type="entry name" value="Peptidase_M20B"/>
</dbReference>
<name>E2ZCR7_9FIRM</name>
<comment type="caution">
    <text evidence="13">The sequence shown here is derived from an EMBL/GenBank/DDBJ whole genome shotgun (WGS) entry which is preliminary data.</text>
</comment>
<dbReference type="InterPro" id="IPR036264">
    <property type="entry name" value="Bact_exopeptidase_dim_dom"/>
</dbReference>
<dbReference type="GO" id="GO:0008237">
    <property type="term" value="F:metallopeptidase activity"/>
    <property type="evidence" value="ECO:0007669"/>
    <property type="project" value="UniProtKB-KW"/>
</dbReference>
<feature type="binding site" evidence="11">
    <location>
        <position position="155"/>
    </location>
    <ligand>
        <name>Zn(2+)</name>
        <dbReference type="ChEBI" id="CHEBI:29105"/>
        <label>1</label>
    </ligand>
</feature>
<evidence type="ECO:0000256" key="10">
    <source>
        <dbReference type="PIRSR" id="PIRSR037215-1"/>
    </source>
</evidence>
<keyword evidence="3 13" id="KW-0031">Aminopeptidase</keyword>
<keyword evidence="6 13" id="KW-0378">Hydrolase</keyword>
<dbReference type="GO" id="GO:0008270">
    <property type="term" value="F:zinc ion binding"/>
    <property type="evidence" value="ECO:0007669"/>
    <property type="project" value="InterPro"/>
</dbReference>
<dbReference type="HOGENOM" id="CLU_053676_0_0_9"/>
<evidence type="ECO:0000256" key="2">
    <source>
        <dbReference type="ARBA" id="ARBA00009692"/>
    </source>
</evidence>
<dbReference type="InterPro" id="IPR002933">
    <property type="entry name" value="Peptidase_M20"/>
</dbReference>
<dbReference type="GO" id="GO:0045148">
    <property type="term" value="F:tripeptide aminopeptidase activity"/>
    <property type="evidence" value="ECO:0007669"/>
    <property type="project" value="UniProtKB-UniRule"/>
</dbReference>
<comment type="cofactor">
    <cofactor evidence="11">
        <name>Zn(2+)</name>
        <dbReference type="ChEBI" id="CHEBI:29105"/>
    </cofactor>
    <text evidence="11">Binds 2 Zn(2+) ions per subunit.</text>
</comment>
<dbReference type="EMBL" id="AECS01000037">
    <property type="protein sequence ID" value="EFQ03838.1"/>
    <property type="molecule type" value="Genomic_DNA"/>
</dbReference>
<evidence type="ECO:0000256" key="11">
    <source>
        <dbReference type="PIRSR" id="PIRSR037215-2"/>
    </source>
</evidence>
<organism evidence="13 14">
    <name type="scientific">Megasphaera micronuciformis F0359</name>
    <dbReference type="NCBI Taxonomy" id="706434"/>
    <lineage>
        <taxon>Bacteria</taxon>
        <taxon>Bacillati</taxon>
        <taxon>Bacillota</taxon>
        <taxon>Negativicutes</taxon>
        <taxon>Veillonellales</taxon>
        <taxon>Veillonellaceae</taxon>
        <taxon>Megasphaera</taxon>
    </lineage>
</organism>
<feature type="domain" description="Peptidase M20 dimerisation" evidence="12">
    <location>
        <begin position="222"/>
        <end position="322"/>
    </location>
</feature>
<evidence type="ECO:0000256" key="7">
    <source>
        <dbReference type="ARBA" id="ARBA00022833"/>
    </source>
</evidence>
<dbReference type="Proteomes" id="UP000003195">
    <property type="component" value="Unassembled WGS sequence"/>
</dbReference>
<dbReference type="EC" id="3.4.11.4" evidence="9"/>
<evidence type="ECO:0000313" key="14">
    <source>
        <dbReference type="Proteomes" id="UP000003195"/>
    </source>
</evidence>
<feature type="active site" evidence="10">
    <location>
        <position position="94"/>
    </location>
</feature>
<dbReference type="PANTHER" id="PTHR42994">
    <property type="entry name" value="PEPTIDASE T"/>
    <property type="match status" value="1"/>
</dbReference>
<dbReference type="InterPro" id="IPR001261">
    <property type="entry name" value="ArgE/DapE_CS"/>
</dbReference>
<dbReference type="STRING" id="706434.HMPREF9429_01021"/>
<dbReference type="SUPFAM" id="SSF53187">
    <property type="entry name" value="Zn-dependent exopeptidases"/>
    <property type="match status" value="1"/>
</dbReference>
<evidence type="ECO:0000256" key="5">
    <source>
        <dbReference type="ARBA" id="ARBA00022723"/>
    </source>
</evidence>
<dbReference type="Pfam" id="PF01546">
    <property type="entry name" value="Peptidase_M20"/>
    <property type="match status" value="1"/>
</dbReference>
<dbReference type="Pfam" id="PF07687">
    <property type="entry name" value="M20_dimer"/>
    <property type="match status" value="1"/>
</dbReference>
<comment type="similarity">
    <text evidence="2">Belongs to the peptidase M20B family.</text>
</comment>
<dbReference type="Gene3D" id="3.40.630.10">
    <property type="entry name" value="Zn peptidases"/>
    <property type="match status" value="1"/>
</dbReference>
<dbReference type="InterPro" id="IPR011650">
    <property type="entry name" value="Peptidase_M20_dimer"/>
</dbReference>